<evidence type="ECO:0000256" key="1">
    <source>
        <dbReference type="SAM" id="Phobius"/>
    </source>
</evidence>
<keyword evidence="1" id="KW-0812">Transmembrane</keyword>
<accession>A0ABN6H2Q8</accession>
<keyword evidence="1" id="KW-0472">Membrane</keyword>
<sequence>MELKFTPLRVAMFVVFMVGFGLAGGYVFPPDLPYRSTRALALAILLFTLSAVSATVVDHWVGNLDRSNLRWFYIIAGVCGMAIAVVIRFNVIPR</sequence>
<keyword evidence="1" id="KW-1133">Transmembrane helix</keyword>
<name>A0ABN6H2Q8_9BACT</name>
<proteinExistence type="predicted"/>
<evidence type="ECO:0000313" key="3">
    <source>
        <dbReference type="Proteomes" id="UP001374893"/>
    </source>
</evidence>
<feature type="transmembrane region" description="Helical" evidence="1">
    <location>
        <begin position="40"/>
        <end position="57"/>
    </location>
</feature>
<dbReference type="Proteomes" id="UP001374893">
    <property type="component" value="Chromosome"/>
</dbReference>
<feature type="transmembrane region" description="Helical" evidence="1">
    <location>
        <begin position="69"/>
        <end position="91"/>
    </location>
</feature>
<organism evidence="2 3">
    <name type="scientific">Haloferula helveola</name>
    <dbReference type="NCBI Taxonomy" id="490095"/>
    <lineage>
        <taxon>Bacteria</taxon>
        <taxon>Pseudomonadati</taxon>
        <taxon>Verrucomicrobiota</taxon>
        <taxon>Verrucomicrobiia</taxon>
        <taxon>Verrucomicrobiales</taxon>
        <taxon>Verrucomicrobiaceae</taxon>
        <taxon>Haloferula</taxon>
    </lineage>
</organism>
<feature type="transmembrane region" description="Helical" evidence="1">
    <location>
        <begin position="6"/>
        <end position="28"/>
    </location>
</feature>
<gene>
    <name evidence="2" type="ORF">HAHE_17490</name>
</gene>
<keyword evidence="3" id="KW-1185">Reference proteome</keyword>
<reference evidence="2 3" key="1">
    <citation type="submission" date="2021-06" db="EMBL/GenBank/DDBJ databases">
        <title>Complete genome of Haloferula helveola possessing various polysaccharide degrading enzymes.</title>
        <authorList>
            <person name="Takami H."/>
            <person name="Huang C."/>
            <person name="Hamasaki K."/>
        </authorList>
    </citation>
    <scope>NUCLEOTIDE SEQUENCE [LARGE SCALE GENOMIC DNA]</scope>
    <source>
        <strain evidence="2 3">CN-1</strain>
    </source>
</reference>
<evidence type="ECO:0000313" key="2">
    <source>
        <dbReference type="EMBL" id="BCX47841.1"/>
    </source>
</evidence>
<dbReference type="RefSeq" id="WP_338690263.1">
    <property type="nucleotide sequence ID" value="NZ_AP024702.1"/>
</dbReference>
<dbReference type="EMBL" id="AP024702">
    <property type="protein sequence ID" value="BCX47841.1"/>
    <property type="molecule type" value="Genomic_DNA"/>
</dbReference>
<protein>
    <submittedName>
        <fullName evidence="2">Uncharacterized protein</fullName>
    </submittedName>
</protein>